<proteinExistence type="predicted"/>
<organism evidence="2 3">
    <name type="scientific">Datura stramonium</name>
    <name type="common">Jimsonweed</name>
    <name type="synonym">Common thornapple</name>
    <dbReference type="NCBI Taxonomy" id="4076"/>
    <lineage>
        <taxon>Eukaryota</taxon>
        <taxon>Viridiplantae</taxon>
        <taxon>Streptophyta</taxon>
        <taxon>Embryophyta</taxon>
        <taxon>Tracheophyta</taxon>
        <taxon>Spermatophyta</taxon>
        <taxon>Magnoliopsida</taxon>
        <taxon>eudicotyledons</taxon>
        <taxon>Gunneridae</taxon>
        <taxon>Pentapetalae</taxon>
        <taxon>asterids</taxon>
        <taxon>lamiids</taxon>
        <taxon>Solanales</taxon>
        <taxon>Solanaceae</taxon>
        <taxon>Solanoideae</taxon>
        <taxon>Datureae</taxon>
        <taxon>Datura</taxon>
    </lineage>
</organism>
<evidence type="ECO:0000313" key="2">
    <source>
        <dbReference type="EMBL" id="MCD9645241.1"/>
    </source>
</evidence>
<accession>A0ABS8VFW3</accession>
<keyword evidence="3" id="KW-1185">Reference proteome</keyword>
<sequence length="182" mass="20305">MYQLSDSLVGSRRSGGPPRLLASRESYIPYQCMDSYLSSTGLGSASMGKIRMEHPNNASSQTKNYEITFAFWGDGGIVPFEPFFLDSEIKKWEQVDESGSEKGNDSFLKPAFLRPKSGRKGKPSVPGSPMHLRMDSLKVRRGSNEERLTVVDTLGTQKMRKGVVIDEMLRGGENKHRSEIPE</sequence>
<comment type="caution">
    <text evidence="2">The sequence shown here is derived from an EMBL/GenBank/DDBJ whole genome shotgun (WGS) entry which is preliminary data.</text>
</comment>
<name>A0ABS8VFW3_DATST</name>
<evidence type="ECO:0000313" key="3">
    <source>
        <dbReference type="Proteomes" id="UP000823775"/>
    </source>
</evidence>
<gene>
    <name evidence="2" type="ORF">HAX54_034011</name>
</gene>
<protein>
    <submittedName>
        <fullName evidence="2">Uncharacterized protein</fullName>
    </submittedName>
</protein>
<reference evidence="2 3" key="1">
    <citation type="journal article" date="2021" name="BMC Genomics">
        <title>Datura genome reveals duplications of psychoactive alkaloid biosynthetic genes and high mutation rate following tissue culture.</title>
        <authorList>
            <person name="Rajewski A."/>
            <person name="Carter-House D."/>
            <person name="Stajich J."/>
            <person name="Litt A."/>
        </authorList>
    </citation>
    <scope>NUCLEOTIDE SEQUENCE [LARGE SCALE GENOMIC DNA]</scope>
    <source>
        <strain evidence="2">AR-01</strain>
    </source>
</reference>
<dbReference type="Proteomes" id="UP000823775">
    <property type="component" value="Unassembled WGS sequence"/>
</dbReference>
<dbReference type="EMBL" id="JACEIK010004378">
    <property type="protein sequence ID" value="MCD9645241.1"/>
    <property type="molecule type" value="Genomic_DNA"/>
</dbReference>
<evidence type="ECO:0000256" key="1">
    <source>
        <dbReference type="SAM" id="MobiDB-lite"/>
    </source>
</evidence>
<feature type="region of interest" description="Disordered" evidence="1">
    <location>
        <begin position="96"/>
        <end position="131"/>
    </location>
</feature>